<name>A0AAV1DK87_OLDCO</name>
<dbReference type="PANTHER" id="PTHR21596:SF65">
    <property type="entry name" value="PROTEIN INVOLVED IN DE NOVO 2-RELATED"/>
    <property type="match status" value="1"/>
</dbReference>
<evidence type="ECO:0000259" key="6">
    <source>
        <dbReference type="Pfam" id="PF03470"/>
    </source>
</evidence>
<dbReference type="PANTHER" id="PTHR21596">
    <property type="entry name" value="RIBONUCLEASE P SUBUNIT P38"/>
    <property type="match status" value="1"/>
</dbReference>
<evidence type="ECO:0000313" key="8">
    <source>
        <dbReference type="Proteomes" id="UP001161247"/>
    </source>
</evidence>
<gene>
    <name evidence="7" type="ORF">OLC1_LOCUS16254</name>
</gene>
<dbReference type="EMBL" id="OX459122">
    <property type="protein sequence ID" value="CAI9108108.1"/>
    <property type="molecule type" value="Genomic_DNA"/>
</dbReference>
<dbReference type="InterPro" id="IPR045177">
    <property type="entry name" value="FDM1-5/IDN2"/>
</dbReference>
<dbReference type="AlphaFoldDB" id="A0AAV1DK87"/>
<dbReference type="InterPro" id="IPR005381">
    <property type="entry name" value="Znf-XS_domain"/>
</dbReference>
<evidence type="ECO:0000256" key="1">
    <source>
        <dbReference type="ARBA" id="ARBA00023054"/>
    </source>
</evidence>
<dbReference type="Pfam" id="PF03468">
    <property type="entry name" value="XS"/>
    <property type="match status" value="1"/>
</dbReference>
<reference evidence="7" key="1">
    <citation type="submission" date="2023-03" db="EMBL/GenBank/DDBJ databases">
        <authorList>
            <person name="Julca I."/>
        </authorList>
    </citation>
    <scope>NUCLEOTIDE SEQUENCE</scope>
</reference>
<dbReference type="Gene3D" id="3.30.70.2890">
    <property type="entry name" value="XS domain"/>
    <property type="match status" value="1"/>
</dbReference>
<evidence type="ECO:0000259" key="5">
    <source>
        <dbReference type="Pfam" id="PF03469"/>
    </source>
</evidence>
<feature type="region of interest" description="Disordered" evidence="3">
    <location>
        <begin position="1"/>
        <end position="22"/>
    </location>
</feature>
<dbReference type="Proteomes" id="UP001161247">
    <property type="component" value="Chromosome 5"/>
</dbReference>
<evidence type="ECO:0000256" key="3">
    <source>
        <dbReference type="SAM" id="MobiDB-lite"/>
    </source>
</evidence>
<evidence type="ECO:0000256" key="2">
    <source>
        <dbReference type="ARBA" id="ARBA00023158"/>
    </source>
</evidence>
<dbReference type="InterPro" id="IPR005380">
    <property type="entry name" value="XS_domain"/>
</dbReference>
<feature type="region of interest" description="Disordered" evidence="3">
    <location>
        <begin position="449"/>
        <end position="473"/>
    </location>
</feature>
<feature type="domain" description="Zinc finger-XS" evidence="6">
    <location>
        <begin position="143"/>
        <end position="184"/>
    </location>
</feature>
<dbReference type="InterPro" id="IPR005379">
    <property type="entry name" value="FDM1-5/IDN2_XH"/>
</dbReference>
<feature type="domain" description="XS" evidence="4">
    <location>
        <begin position="217"/>
        <end position="327"/>
    </location>
</feature>
<keyword evidence="2" id="KW-0943">RNA-mediated gene silencing</keyword>
<dbReference type="CDD" id="cd12266">
    <property type="entry name" value="RRM_like_XS"/>
    <property type="match status" value="1"/>
</dbReference>
<proteinExistence type="predicted"/>
<evidence type="ECO:0000259" key="4">
    <source>
        <dbReference type="Pfam" id="PF03468"/>
    </source>
</evidence>
<dbReference type="InterPro" id="IPR038588">
    <property type="entry name" value="XS_domain_sf"/>
</dbReference>
<sequence>MIDLVNESATAPPKSAVLHHHSRSHSGSHLYFHFNFDSEDNDDHNHIHDDDDSASSSFHRHAGYEQLTTALTAVSLPPTIPHLHSPFLVSEVGRRRFSENMSSSSVEESDLSESDLEEYGMKCYEKLKNEQRELKVSDEKYRCPFCPGKSHQLYRFKELQQHASGVANGSKKRRVKERGKHLGLTKYMMNDLGKTDQHSMGSCNSGDPREVGPNSSEEFVYPWMGIIANVPRGRQDGKYVGQSGSKIRDDLTINGFNPVRVTSLWNYAGFSGYALVEFNKGWHGFSNAMAFEKMFEENHHGKQNYYDAFEKGNELYGWLARADDYNSSRIFGEHLQKKGDLKTIAGIEEGEEKKSSMLVSNLTDEIKKKKECLKEFESKYYESSTYLSKLMLQKDATLKKHNEELRKMQEITSTQLKNIFSEHEKISSQLESQRKELIEREARLKEREALNENERKKLDQQKEMNERATTEQNRANEKVLNLAEEHKRKKEELHRKIIEMEKKIDAKQALELEIERLRGAVEVKRHMGLDVDDQEGGKMLVVIQSELKEKEEELEYLDAANQTLIAKERKTNDELIEARKEMIQGLTGKNSKIIGVKRMGDLDISPFRKAVKITLQKGESAEMKAAELCSEWQEQLGDPSWHPFQMVKVEGSEDYKKIVNSDDEKLKTLKEELGNEAYDAVVTALKEIDEYNPSGAYIVPELWNFRQNRKATLKEAETPEREKAIDVVVPQHCRMEKPGTLNLGGKRTDRFCSGNFENFALFCEENELADDPTSSIRM</sequence>
<dbReference type="Pfam" id="PF03470">
    <property type="entry name" value="zf-XS"/>
    <property type="match status" value="1"/>
</dbReference>
<dbReference type="GO" id="GO:0080188">
    <property type="term" value="P:gene silencing by siRNA-directed DNA methylation"/>
    <property type="evidence" value="ECO:0007669"/>
    <property type="project" value="InterPro"/>
</dbReference>
<protein>
    <submittedName>
        <fullName evidence="7">OLC1v1007631C1</fullName>
    </submittedName>
</protein>
<accession>A0AAV1DK87</accession>
<feature type="domain" description="Factor of DNA methylation 1-5/IDN2" evidence="5">
    <location>
        <begin position="597"/>
        <end position="716"/>
    </location>
</feature>
<keyword evidence="1" id="KW-0175">Coiled coil</keyword>
<organism evidence="7 8">
    <name type="scientific">Oldenlandia corymbosa var. corymbosa</name>
    <dbReference type="NCBI Taxonomy" id="529605"/>
    <lineage>
        <taxon>Eukaryota</taxon>
        <taxon>Viridiplantae</taxon>
        <taxon>Streptophyta</taxon>
        <taxon>Embryophyta</taxon>
        <taxon>Tracheophyta</taxon>
        <taxon>Spermatophyta</taxon>
        <taxon>Magnoliopsida</taxon>
        <taxon>eudicotyledons</taxon>
        <taxon>Gunneridae</taxon>
        <taxon>Pentapetalae</taxon>
        <taxon>asterids</taxon>
        <taxon>lamiids</taxon>
        <taxon>Gentianales</taxon>
        <taxon>Rubiaceae</taxon>
        <taxon>Rubioideae</taxon>
        <taxon>Spermacoceae</taxon>
        <taxon>Hedyotis-Oldenlandia complex</taxon>
        <taxon>Oldenlandia</taxon>
    </lineage>
</organism>
<keyword evidence="8" id="KW-1185">Reference proteome</keyword>
<dbReference type="Pfam" id="PF03469">
    <property type="entry name" value="XH"/>
    <property type="match status" value="1"/>
</dbReference>
<evidence type="ECO:0000313" key="7">
    <source>
        <dbReference type="EMBL" id="CAI9108108.1"/>
    </source>
</evidence>